<dbReference type="WBParaSite" id="TREG1_60100.1">
    <property type="protein sequence ID" value="TREG1_60100.1"/>
    <property type="gene ID" value="TREG1_60100"/>
</dbReference>
<keyword evidence="1" id="KW-1185">Reference proteome</keyword>
<accession>A0AA85JVL2</accession>
<evidence type="ECO:0000313" key="1">
    <source>
        <dbReference type="Proteomes" id="UP000050795"/>
    </source>
</evidence>
<evidence type="ECO:0000313" key="2">
    <source>
        <dbReference type="WBParaSite" id="TREG1_60100.1"/>
    </source>
</evidence>
<name>A0AA85JVL2_TRIRE</name>
<dbReference type="AlphaFoldDB" id="A0AA85JVL2"/>
<reference evidence="1" key="1">
    <citation type="submission" date="2022-06" db="EMBL/GenBank/DDBJ databases">
        <authorList>
            <person name="Berger JAMES D."/>
            <person name="Berger JAMES D."/>
        </authorList>
    </citation>
    <scope>NUCLEOTIDE SEQUENCE [LARGE SCALE GENOMIC DNA]</scope>
</reference>
<proteinExistence type="predicted"/>
<reference evidence="2" key="2">
    <citation type="submission" date="2023-11" db="UniProtKB">
        <authorList>
            <consortium name="WormBaseParasite"/>
        </authorList>
    </citation>
    <scope>IDENTIFICATION</scope>
</reference>
<protein>
    <submittedName>
        <fullName evidence="2">Uncharacterized protein</fullName>
    </submittedName>
</protein>
<dbReference type="Proteomes" id="UP000050795">
    <property type="component" value="Unassembled WGS sequence"/>
</dbReference>
<sequence length="176" mass="20052">MLLHCLNKEFAKLFPKGEGHSKVGWERVIKQIVIIMDMHQKFICDKLKTSGWDFIKYYENSSSLISGYSEPIILAAQQYLEFHITKLEVSVILLVPYVDYLNKKSDLLSVYNVIGIVEKNRTVFLNNLKSEYGSALNCNLDDKERTNFSVKLGCYDNDGMFILINASCGLSSGVYT</sequence>
<organism evidence="1 2">
    <name type="scientific">Trichobilharzia regenti</name>
    <name type="common">Nasal bird schistosome</name>
    <dbReference type="NCBI Taxonomy" id="157069"/>
    <lineage>
        <taxon>Eukaryota</taxon>
        <taxon>Metazoa</taxon>
        <taxon>Spiralia</taxon>
        <taxon>Lophotrochozoa</taxon>
        <taxon>Platyhelminthes</taxon>
        <taxon>Trematoda</taxon>
        <taxon>Digenea</taxon>
        <taxon>Strigeidida</taxon>
        <taxon>Schistosomatoidea</taxon>
        <taxon>Schistosomatidae</taxon>
        <taxon>Trichobilharzia</taxon>
    </lineage>
</organism>